<dbReference type="Pfam" id="PF01753">
    <property type="entry name" value="zf-MYND"/>
    <property type="match status" value="1"/>
</dbReference>
<dbReference type="GO" id="GO:0000981">
    <property type="term" value="F:DNA-binding transcription factor activity, RNA polymerase II-specific"/>
    <property type="evidence" value="ECO:0007669"/>
    <property type="project" value="TreeGrafter"/>
</dbReference>
<gene>
    <name evidence="7" type="ORF">DBRI00130_LOCUS43443</name>
</gene>
<keyword evidence="5" id="KW-0175">Coiled coil</keyword>
<dbReference type="InterPro" id="IPR011989">
    <property type="entry name" value="ARM-like"/>
</dbReference>
<sequence>MGFARLLSSVIKMINESSLHDPAICRCILNSDNRKVLNTILGLRKYAAKSAKEAEYDSSRLLVVSHIWWLVYEKLTQLISFVFHGLLKESDHVTEEDVKNTVQSFKKWILPEFLYMLNESQKDNGGGKPTVWYCEERALWTTLDTIMHDLPKDVTAKFMKDNWGLIEKSCLRNIEKELQNRKFGSNREKLHEEFMASRTAAETVKFVSNICGHAFDVKHDEFSCAIVPGPLAMGILRRGVVPMLLQCAQSSNDLVSKQAIYGLSQMSRVKDCRDILFELPNNEGIAFLREMMTSKHAECASGTMLLILHLSWDIEWCTLLKEMKPDLEGLCLKLAAFALKSLLERVEELKEDCKKYQYLVEKQIPKSYGGSQVDEDKLERLKAERDKNDWELYENEENEHDTFILTASRCTLVLSSQIYTHIDGGKSLEGTDFLHFVAAVIDVPINDNFRGTMTLLYNYMIGAGAPAPSKFPDPEHVLQAIFDKLEENMQEQQISALSLLMIRSVSKFYRSSEWRPYFDSLMKKDEKIRFYVEGIISRFDESTSISRQSDRPLDGGRHGIHDSCVSNTGKLARCNGCTKLEGKKGEWKECSRCQSAVYCSRDCQKLDWKTHKKVCGR</sequence>
<dbReference type="Gene3D" id="6.10.140.2220">
    <property type="match status" value="1"/>
</dbReference>
<keyword evidence="3" id="KW-0862">Zinc</keyword>
<evidence type="ECO:0000256" key="1">
    <source>
        <dbReference type="ARBA" id="ARBA00022723"/>
    </source>
</evidence>
<evidence type="ECO:0000313" key="7">
    <source>
        <dbReference type="EMBL" id="CAE4667236.1"/>
    </source>
</evidence>
<evidence type="ECO:0000256" key="5">
    <source>
        <dbReference type="SAM" id="Coils"/>
    </source>
</evidence>
<dbReference type="PROSITE" id="PS01360">
    <property type="entry name" value="ZF_MYND_1"/>
    <property type="match status" value="1"/>
</dbReference>
<evidence type="ECO:0000256" key="2">
    <source>
        <dbReference type="ARBA" id="ARBA00022771"/>
    </source>
</evidence>
<keyword evidence="2 4" id="KW-0863">Zinc-finger</keyword>
<dbReference type="PROSITE" id="PS50865">
    <property type="entry name" value="ZF_MYND_2"/>
    <property type="match status" value="1"/>
</dbReference>
<reference evidence="7" key="1">
    <citation type="submission" date="2021-01" db="EMBL/GenBank/DDBJ databases">
        <authorList>
            <person name="Corre E."/>
            <person name="Pelletier E."/>
            <person name="Niang G."/>
            <person name="Scheremetjew M."/>
            <person name="Finn R."/>
            <person name="Kale V."/>
            <person name="Holt S."/>
            <person name="Cochrane G."/>
            <person name="Meng A."/>
            <person name="Brown T."/>
            <person name="Cohen L."/>
        </authorList>
    </citation>
    <scope>NUCLEOTIDE SEQUENCE</scope>
    <source>
        <strain evidence="7">GSO104</strain>
    </source>
</reference>
<evidence type="ECO:0000256" key="4">
    <source>
        <dbReference type="PROSITE-ProRule" id="PRU00134"/>
    </source>
</evidence>
<accession>A0A7S4T7G4</accession>
<protein>
    <recommendedName>
        <fullName evidence="6">MYND-type domain-containing protein</fullName>
    </recommendedName>
</protein>
<dbReference type="PANTHER" id="PTHR10237">
    <property type="entry name" value="DEFORMED EPIDERMAL AUTOREGULATORY FACTOR 1 HOMOLOG SUPPRESSIN"/>
    <property type="match status" value="1"/>
</dbReference>
<dbReference type="EMBL" id="HBNS01060355">
    <property type="protein sequence ID" value="CAE4667236.1"/>
    <property type="molecule type" value="Transcribed_RNA"/>
</dbReference>
<feature type="domain" description="MYND-type" evidence="6">
    <location>
        <begin position="574"/>
        <end position="615"/>
    </location>
</feature>
<evidence type="ECO:0000259" key="6">
    <source>
        <dbReference type="PROSITE" id="PS50865"/>
    </source>
</evidence>
<dbReference type="SUPFAM" id="SSF48371">
    <property type="entry name" value="ARM repeat"/>
    <property type="match status" value="1"/>
</dbReference>
<dbReference type="PANTHER" id="PTHR10237:SF14">
    <property type="entry name" value="MYND-TYPE DOMAIN-CONTAINING PROTEIN"/>
    <property type="match status" value="1"/>
</dbReference>
<dbReference type="SUPFAM" id="SSF144232">
    <property type="entry name" value="HIT/MYND zinc finger-like"/>
    <property type="match status" value="1"/>
</dbReference>
<dbReference type="GO" id="GO:0008270">
    <property type="term" value="F:zinc ion binding"/>
    <property type="evidence" value="ECO:0007669"/>
    <property type="project" value="UniProtKB-KW"/>
</dbReference>
<dbReference type="Gene3D" id="1.25.10.10">
    <property type="entry name" value="Leucine-rich Repeat Variant"/>
    <property type="match status" value="1"/>
</dbReference>
<proteinExistence type="predicted"/>
<dbReference type="InterPro" id="IPR024119">
    <property type="entry name" value="TF_DEAF-1"/>
</dbReference>
<dbReference type="GO" id="GO:0005634">
    <property type="term" value="C:nucleus"/>
    <property type="evidence" value="ECO:0007669"/>
    <property type="project" value="TreeGrafter"/>
</dbReference>
<name>A0A7S4T7G4_9STRA</name>
<organism evidence="7">
    <name type="scientific">Ditylum brightwellii</name>
    <dbReference type="NCBI Taxonomy" id="49249"/>
    <lineage>
        <taxon>Eukaryota</taxon>
        <taxon>Sar</taxon>
        <taxon>Stramenopiles</taxon>
        <taxon>Ochrophyta</taxon>
        <taxon>Bacillariophyta</taxon>
        <taxon>Mediophyceae</taxon>
        <taxon>Lithodesmiophycidae</taxon>
        <taxon>Lithodesmiales</taxon>
        <taxon>Lithodesmiaceae</taxon>
        <taxon>Ditylum</taxon>
    </lineage>
</organism>
<dbReference type="InterPro" id="IPR002893">
    <property type="entry name" value="Znf_MYND"/>
</dbReference>
<keyword evidence="1" id="KW-0479">Metal-binding</keyword>
<feature type="coiled-coil region" evidence="5">
    <location>
        <begin position="332"/>
        <end position="359"/>
    </location>
</feature>
<dbReference type="AlphaFoldDB" id="A0A7S4T7G4"/>
<dbReference type="InterPro" id="IPR016024">
    <property type="entry name" value="ARM-type_fold"/>
</dbReference>
<evidence type="ECO:0000256" key="3">
    <source>
        <dbReference type="ARBA" id="ARBA00022833"/>
    </source>
</evidence>